<feature type="region of interest" description="Disordered" evidence="1">
    <location>
        <begin position="416"/>
        <end position="443"/>
    </location>
</feature>
<evidence type="ECO:0000256" key="1">
    <source>
        <dbReference type="SAM" id="MobiDB-lite"/>
    </source>
</evidence>
<organism evidence="2 3">
    <name type="scientific">Arcanobacterium phocisimile</name>
    <dbReference type="NCBI Taxonomy" id="1302235"/>
    <lineage>
        <taxon>Bacteria</taxon>
        <taxon>Bacillati</taxon>
        <taxon>Actinomycetota</taxon>
        <taxon>Actinomycetes</taxon>
        <taxon>Actinomycetales</taxon>
        <taxon>Actinomycetaceae</taxon>
        <taxon>Arcanobacterium</taxon>
    </lineage>
</organism>
<evidence type="ECO:0000313" key="2">
    <source>
        <dbReference type="EMBL" id="QRV02115.1"/>
    </source>
</evidence>
<name>A0ABX7IHA5_9ACTO</name>
<evidence type="ECO:0000313" key="3">
    <source>
        <dbReference type="Proteomes" id="UP000602653"/>
    </source>
</evidence>
<evidence type="ECO:0008006" key="4">
    <source>
        <dbReference type="Google" id="ProtNLM"/>
    </source>
</evidence>
<dbReference type="SUPFAM" id="SSF48452">
    <property type="entry name" value="TPR-like"/>
    <property type="match status" value="1"/>
</dbReference>
<sequence>MASNNNWVDDGVDELTDLIQRAEGSPWGKTCSALWAQAAKVAEDRGDMKMAVRCYVELVTAYVQGGESTRVIAPFAWLERNFRDNPQWFDDVELPGYSDGLIHQLGWYYKYVFSAARELPNVSVVQTEQILQRMHDFYQQQSDPQRAWYFRNYEMYRRLGEQEKAEGFYQQWLNADRSELSDCALCDPGHEVDYYARLEQWDKAIEIGEEALGAESQCSNQPEQLLSDLLLPWLYSGRDDKAWAAHLRAYRRYQQSATYLQNLDQQLVYLAVSGRAGRPERLERGLTIVSRHIPWIKEAESPRVLLDFAATVTLMLDSFDGERDAEVLDVTLPGAELPWASAPQVERPTIRQARDWFYQLALDLTEQFVQRPGHPHPEREMERLNEILNPLPAPEPTVKSAIPDVSGMKISEALSASSASDVVDDEELSTLESEPGLSADQLSGPWKDMSLSELLTRDAEFGSAVSSIYWMQALERVVAEPQLLDADLPDLSDAARSEWEQLRLEIRELLYEEDESPYRIPDVISDPAFKLIAQAEQFMDSGDYMEAAQTADEALGADTADPLGARLRALRLLAQAAQKAGYIEEAIEPARELLNISSAAQLPYRQSVAAVYLVQLLGRRRRWEEMAEVAQNALDVLERQHLGGVVLPHLHLALAQASGKMEQSETAALHLELGAQTMPVKDQDAHTQALTRAAQAYREAHRFPDSIRVWQQVLALVEDGFAQASTVLDELTIADNDADAIVQAEKDYNTAVRQVCQTLYQFSESIGQQPGQVPDEDVALLESMMERLRTLVTDPNHTEFLKRSPQWYEADWQSDMGHMYMLCYKYGMAESHFQASIAGFEQLNQTECALEVSCRLAHMYLITGQLDQASELITQISDAVAEPKFAGKNVRSYARQLKQHLNSLRDGY</sequence>
<keyword evidence="3" id="KW-1185">Reference proteome</keyword>
<reference evidence="2 3" key="1">
    <citation type="submission" date="2021-02" db="EMBL/GenBank/DDBJ databases">
        <title>Complete Genome Sequence of Arcanobacterium phocisimile strain DSM 26142T from a harbour seal.</title>
        <authorList>
            <person name="Borowiak M."/>
            <person name="Alssahen M."/>
            <person name="Malorny B."/>
            <person name="Laemmler C."/>
            <person name="Siebert U."/>
            <person name="Ploetz M."/>
            <person name="Abdulmawjood A."/>
        </authorList>
    </citation>
    <scope>NUCLEOTIDE SEQUENCE [LARGE SCALE GENOMIC DNA]</scope>
    <source>
        <strain evidence="2 3">DSM 26142</strain>
    </source>
</reference>
<dbReference type="Gene3D" id="1.25.40.10">
    <property type="entry name" value="Tetratricopeptide repeat domain"/>
    <property type="match status" value="2"/>
</dbReference>
<accession>A0ABX7IHA5</accession>
<proteinExistence type="predicted"/>
<gene>
    <name evidence="2" type="ORF">JTE88_08585</name>
</gene>
<dbReference type="EMBL" id="CP070228">
    <property type="protein sequence ID" value="QRV02115.1"/>
    <property type="molecule type" value="Genomic_DNA"/>
</dbReference>
<dbReference type="Proteomes" id="UP000602653">
    <property type="component" value="Chromosome"/>
</dbReference>
<protein>
    <recommendedName>
        <fullName evidence="4">Tetratricopeptide repeat-containing protein</fullName>
    </recommendedName>
</protein>
<dbReference type="InterPro" id="IPR011990">
    <property type="entry name" value="TPR-like_helical_dom_sf"/>
</dbReference>
<dbReference type="RefSeq" id="WP_204424376.1">
    <property type="nucleotide sequence ID" value="NZ_CP070228.1"/>
</dbReference>